<reference evidence="2 3" key="1">
    <citation type="submission" date="2015-08" db="EMBL/GenBank/DDBJ databases">
        <title>Next Generation Sequencing and Analysis of the Genome of Puccinia sorghi L Schw, the Causal Agent of Maize Common Rust.</title>
        <authorList>
            <person name="Rochi L."/>
            <person name="Burguener G."/>
            <person name="Darino M."/>
            <person name="Turjanski A."/>
            <person name="Kreff E."/>
            <person name="Dieguez M.J."/>
            <person name="Sacco F."/>
        </authorList>
    </citation>
    <scope>NUCLEOTIDE SEQUENCE [LARGE SCALE GENOMIC DNA]</scope>
    <source>
        <strain evidence="2 3">RO10H11247</strain>
    </source>
</reference>
<evidence type="ECO:0000256" key="1">
    <source>
        <dbReference type="SAM" id="SignalP"/>
    </source>
</evidence>
<sequence length="111" mass="12515">MALWWGWRLQIELVLPVGVGVFPRGRPRGGGDMNSKSFQKASIIQSQALFERSRRPCPVSTIRMFFRKIDCQHSAYNIGLTGPKAQRAMKQYSSHRRIPGAALMDVHVMSG</sequence>
<feature type="signal peptide" evidence="1">
    <location>
        <begin position="1"/>
        <end position="20"/>
    </location>
</feature>
<evidence type="ECO:0000313" key="2">
    <source>
        <dbReference type="EMBL" id="KNZ52249.1"/>
    </source>
</evidence>
<proteinExistence type="predicted"/>
<gene>
    <name evidence="2" type="ORF">VP01_3635g1</name>
</gene>
<comment type="caution">
    <text evidence="2">The sequence shown here is derived from an EMBL/GenBank/DDBJ whole genome shotgun (WGS) entry which is preliminary data.</text>
</comment>
<dbReference type="EMBL" id="LAVV01008652">
    <property type="protein sequence ID" value="KNZ52249.1"/>
    <property type="molecule type" value="Genomic_DNA"/>
</dbReference>
<feature type="chain" id="PRO_5005567623" evidence="1">
    <location>
        <begin position="21"/>
        <end position="111"/>
    </location>
</feature>
<dbReference type="AlphaFoldDB" id="A0A0L6UUS9"/>
<accession>A0A0L6UUS9</accession>
<keyword evidence="1" id="KW-0732">Signal</keyword>
<organism evidence="2 3">
    <name type="scientific">Puccinia sorghi</name>
    <dbReference type="NCBI Taxonomy" id="27349"/>
    <lineage>
        <taxon>Eukaryota</taxon>
        <taxon>Fungi</taxon>
        <taxon>Dikarya</taxon>
        <taxon>Basidiomycota</taxon>
        <taxon>Pucciniomycotina</taxon>
        <taxon>Pucciniomycetes</taxon>
        <taxon>Pucciniales</taxon>
        <taxon>Pucciniaceae</taxon>
        <taxon>Puccinia</taxon>
    </lineage>
</organism>
<evidence type="ECO:0000313" key="3">
    <source>
        <dbReference type="Proteomes" id="UP000037035"/>
    </source>
</evidence>
<dbReference type="Proteomes" id="UP000037035">
    <property type="component" value="Unassembled WGS sequence"/>
</dbReference>
<keyword evidence="3" id="KW-1185">Reference proteome</keyword>
<name>A0A0L6UUS9_9BASI</name>
<dbReference type="VEuPathDB" id="FungiDB:VP01_3635g1"/>
<protein>
    <submittedName>
        <fullName evidence="2">Uncharacterized protein</fullName>
    </submittedName>
</protein>